<name>A0A9P8PXN2_WICPI</name>
<evidence type="ECO:0008006" key="4">
    <source>
        <dbReference type="Google" id="ProtNLM"/>
    </source>
</evidence>
<evidence type="ECO:0000313" key="3">
    <source>
        <dbReference type="Proteomes" id="UP000774326"/>
    </source>
</evidence>
<reference evidence="2" key="2">
    <citation type="submission" date="2021-01" db="EMBL/GenBank/DDBJ databases">
        <authorList>
            <person name="Schikora-Tamarit M.A."/>
        </authorList>
    </citation>
    <scope>NUCLEOTIDE SEQUENCE</scope>
    <source>
        <strain evidence="2">CBS2887</strain>
    </source>
</reference>
<accession>A0A9P8PXN2</accession>
<evidence type="ECO:0000313" key="2">
    <source>
        <dbReference type="EMBL" id="KAH3680368.1"/>
    </source>
</evidence>
<reference evidence="2" key="1">
    <citation type="journal article" date="2021" name="Open Biol.">
        <title>Shared evolutionary footprints suggest mitochondrial oxidative damage underlies multiple complex I losses in fungi.</title>
        <authorList>
            <person name="Schikora-Tamarit M.A."/>
            <person name="Marcet-Houben M."/>
            <person name="Nosek J."/>
            <person name="Gabaldon T."/>
        </authorList>
    </citation>
    <scope>NUCLEOTIDE SEQUENCE</scope>
    <source>
        <strain evidence="2">CBS2887</strain>
    </source>
</reference>
<gene>
    <name evidence="2" type="ORF">WICPIJ_008308</name>
</gene>
<protein>
    <recommendedName>
        <fullName evidence="4">F-box domain-containing protein</fullName>
    </recommendedName>
</protein>
<feature type="region of interest" description="Disordered" evidence="1">
    <location>
        <begin position="728"/>
        <end position="751"/>
    </location>
</feature>
<keyword evidence="3" id="KW-1185">Reference proteome</keyword>
<dbReference type="Proteomes" id="UP000774326">
    <property type="component" value="Unassembled WGS sequence"/>
</dbReference>
<dbReference type="AlphaFoldDB" id="A0A9P8PXN2"/>
<dbReference type="EMBL" id="JAEUBG010004744">
    <property type="protein sequence ID" value="KAH3680368.1"/>
    <property type="molecule type" value="Genomic_DNA"/>
</dbReference>
<feature type="compositionally biased region" description="Polar residues" evidence="1">
    <location>
        <begin position="733"/>
        <end position="751"/>
    </location>
</feature>
<organism evidence="2 3">
    <name type="scientific">Wickerhamomyces pijperi</name>
    <name type="common">Yeast</name>
    <name type="synonym">Pichia pijperi</name>
    <dbReference type="NCBI Taxonomy" id="599730"/>
    <lineage>
        <taxon>Eukaryota</taxon>
        <taxon>Fungi</taxon>
        <taxon>Dikarya</taxon>
        <taxon>Ascomycota</taxon>
        <taxon>Saccharomycotina</taxon>
        <taxon>Saccharomycetes</taxon>
        <taxon>Phaffomycetales</taxon>
        <taxon>Wickerhamomycetaceae</taxon>
        <taxon>Wickerhamomyces</taxon>
    </lineage>
</organism>
<evidence type="ECO:0000256" key="1">
    <source>
        <dbReference type="SAM" id="MobiDB-lite"/>
    </source>
</evidence>
<sequence length="776" mass="87893">MGFSLFKLPTEIQSRVLHLIQSPDLRTILSIKQFHPLIADNVVFMAFTDTKAINCESYFPCDGKLFKDVNISDPESLVEVSQTLKSNKIVLLDMFTSRPDVSTLTPQTLEFITAIAKTNTVHLAYHSQHQQQYVGMPVHLIGNLIAIITQLTFPNNVSLILEIGRYLSVQYESLPADVYFPKIFLFKSSIELLSLQANQCSKLEEIVFYGAADEVNIQDPSPDYFKVRNLDYGMKRLQIYRYASFEACSLINKKICSPTFIDINDAVLIKDVVFENCENLSLMIHPVSTGEFGISGLRAPKLNELFLGSDSQSYEELTLEAIDAPEVQILRLHFRPGCVGPSVSSQNYPNVKTGCFMGGNIKLLSSFDIFLLGRIIGVTSLYQLEVWDCHGSFTDHDEQMRSKLFEIFGKWDLPFLRYLSLSGFDDFPPLQAKNLEALNINSPGCIALDQIRKHAPKLVHLTSDSAAVTIGALTQLEFPKLRFLKINVSQAPKDSGKLYDDINNISFPKLEIFDYAIQASRHEEFIDFQFDAPSLRFIKLRILVPQDHKSECREVTHLKDSKFEYDYTISMFPMLRHVFIPSPFKNVQISKCPSVETVQAYNPTYDSKCYLTVVPRLRLLNLGPIPDAELESFLGFPIDMSGVMTIEKARDSEHGWSSSLEIDPSNGYLFLNVAEFKEISNDIDYRDAFRSYHARVIKDLRADGSIFRLWLMWLFNLHVQVFEVTKNRRDNSESQSNTELTEGLSNTSSDTLDFQGGTVDDNVEIIHKVSAATKGG</sequence>
<comment type="caution">
    <text evidence="2">The sequence shown here is derived from an EMBL/GenBank/DDBJ whole genome shotgun (WGS) entry which is preliminary data.</text>
</comment>
<proteinExistence type="predicted"/>